<evidence type="ECO:0000256" key="3">
    <source>
        <dbReference type="ARBA" id="ARBA00022670"/>
    </source>
</evidence>
<dbReference type="SUPFAM" id="SSF53187">
    <property type="entry name" value="Zn-dependent exopeptidases"/>
    <property type="match status" value="1"/>
</dbReference>
<dbReference type="InterPro" id="IPR045175">
    <property type="entry name" value="M28_fam"/>
</dbReference>
<dbReference type="PANTHER" id="PTHR12147">
    <property type="entry name" value="METALLOPEPTIDASE M28 FAMILY MEMBER"/>
    <property type="match status" value="1"/>
</dbReference>
<dbReference type="Pfam" id="PF04389">
    <property type="entry name" value="Peptidase_M28"/>
    <property type="match status" value="1"/>
</dbReference>
<proteinExistence type="inferred from homology"/>
<feature type="domain" description="Peptidase M28" evidence="10">
    <location>
        <begin position="254"/>
        <end position="469"/>
    </location>
</feature>
<dbReference type="PANTHER" id="PTHR12147:SF26">
    <property type="entry name" value="PEPTIDASE M28 DOMAIN-CONTAINING PROTEIN"/>
    <property type="match status" value="1"/>
</dbReference>
<dbReference type="InterPro" id="IPR041756">
    <property type="entry name" value="M28_SGAP-like"/>
</dbReference>
<dbReference type="InterPro" id="IPR007484">
    <property type="entry name" value="Peptidase_M28"/>
</dbReference>
<dbReference type="Pfam" id="PF02225">
    <property type="entry name" value="PA"/>
    <property type="match status" value="1"/>
</dbReference>
<reference evidence="11 12" key="1">
    <citation type="submission" date="2018-01" db="EMBL/GenBank/DDBJ databases">
        <title>Draft genome sequence of Nonomuraea sp. KC333.</title>
        <authorList>
            <person name="Sahin N."/>
            <person name="Saygin H."/>
            <person name="Ay H."/>
        </authorList>
    </citation>
    <scope>NUCLEOTIDE SEQUENCE [LARGE SCALE GENOMIC DNA]</scope>
    <source>
        <strain evidence="11 12">KC333</strain>
    </source>
</reference>
<dbReference type="CDD" id="cd00538">
    <property type="entry name" value="PA"/>
    <property type="match status" value="1"/>
</dbReference>
<feature type="signal peptide" evidence="8">
    <location>
        <begin position="1"/>
        <end position="23"/>
    </location>
</feature>
<evidence type="ECO:0000256" key="5">
    <source>
        <dbReference type="ARBA" id="ARBA00022729"/>
    </source>
</evidence>
<evidence type="ECO:0000256" key="4">
    <source>
        <dbReference type="ARBA" id="ARBA00022723"/>
    </source>
</evidence>
<dbReference type="Gene3D" id="3.40.630.10">
    <property type="entry name" value="Zn peptidases"/>
    <property type="match status" value="1"/>
</dbReference>
<dbReference type="AlphaFoldDB" id="A0A2W2DVM1"/>
<evidence type="ECO:0000313" key="12">
    <source>
        <dbReference type="Proteomes" id="UP000249304"/>
    </source>
</evidence>
<keyword evidence="5 8" id="KW-0732">Signal</keyword>
<evidence type="ECO:0000256" key="2">
    <source>
        <dbReference type="ARBA" id="ARBA00022438"/>
    </source>
</evidence>
<keyword evidence="2 11" id="KW-0031">Aminopeptidase</keyword>
<feature type="domain" description="PA" evidence="9">
    <location>
        <begin position="147"/>
        <end position="231"/>
    </location>
</feature>
<dbReference type="Proteomes" id="UP000249304">
    <property type="component" value="Unassembled WGS sequence"/>
</dbReference>
<name>A0A2W2DVM1_9ACTN</name>
<sequence>MRRFVSFISVLTLPLALTTAARASGPGDEFAEQLAERVTGVDAEKHLRALQEIATANGGNRAAGTPGYVASRDYVAGILRAAGYEVTLDPIQFVRSWSETTPAVLEVTGTGAKSYAANQDFRTFHPSPAGDVTAQVQAVDVTLPPTARTSSTSGCEESDFNGFVAGRIALLQRGTCPFVEKVVNADAAGAAGVIVFNEGQEGRTESEPLDIGEWRTGIPMVYADFAVGQELAATPGTTVRLKVDAALALATDHNVIAESPSGDPRNVVMVGAHLDSVPEGPGINDNGSGSAAILEVAEELARTPVTNKVRFAFWAAEELGLLGSDQYVASLSPAERDRIRLYLNFDMVASPNYAYKLFDGDDSDRVGASAGPPGSDLIEAQLAAFYRARGLTSVGTDFDGRSDYGPFVAVGIPAGGVFTGAEGLKTAQEATLFGGTAGAPYDACYHRACDTITNYDATALDVNADAIADSTARFALDLSAIPRRTPAGQ</sequence>
<dbReference type="CDD" id="cd03876">
    <property type="entry name" value="M28_SGAP_like"/>
    <property type="match status" value="1"/>
</dbReference>
<evidence type="ECO:0000256" key="7">
    <source>
        <dbReference type="ARBA" id="ARBA00022833"/>
    </source>
</evidence>
<accession>A0A2W2DVM1</accession>
<evidence type="ECO:0000256" key="6">
    <source>
        <dbReference type="ARBA" id="ARBA00022801"/>
    </source>
</evidence>
<evidence type="ECO:0000256" key="8">
    <source>
        <dbReference type="SAM" id="SignalP"/>
    </source>
</evidence>
<protein>
    <submittedName>
        <fullName evidence="11">Aminopeptidase</fullName>
    </submittedName>
</protein>
<keyword evidence="4" id="KW-0479">Metal-binding</keyword>
<dbReference type="GO" id="GO:0004177">
    <property type="term" value="F:aminopeptidase activity"/>
    <property type="evidence" value="ECO:0007669"/>
    <property type="project" value="UniProtKB-KW"/>
</dbReference>
<organism evidence="11 12">
    <name type="scientific">Nonomuraea aridisoli</name>
    <dbReference type="NCBI Taxonomy" id="2070368"/>
    <lineage>
        <taxon>Bacteria</taxon>
        <taxon>Bacillati</taxon>
        <taxon>Actinomycetota</taxon>
        <taxon>Actinomycetes</taxon>
        <taxon>Streptosporangiales</taxon>
        <taxon>Streptosporangiaceae</taxon>
        <taxon>Nonomuraea</taxon>
    </lineage>
</organism>
<evidence type="ECO:0000259" key="9">
    <source>
        <dbReference type="Pfam" id="PF02225"/>
    </source>
</evidence>
<gene>
    <name evidence="11" type="ORF">C1J01_37925</name>
</gene>
<keyword evidence="12" id="KW-1185">Reference proteome</keyword>
<evidence type="ECO:0000259" key="10">
    <source>
        <dbReference type="Pfam" id="PF04389"/>
    </source>
</evidence>
<dbReference type="EMBL" id="POUD01000250">
    <property type="protein sequence ID" value="PZG09195.1"/>
    <property type="molecule type" value="Genomic_DNA"/>
</dbReference>
<keyword evidence="3" id="KW-0645">Protease</keyword>
<dbReference type="SUPFAM" id="SSF52025">
    <property type="entry name" value="PA domain"/>
    <property type="match status" value="1"/>
</dbReference>
<dbReference type="Gene3D" id="3.50.30.30">
    <property type="match status" value="1"/>
</dbReference>
<dbReference type="RefSeq" id="WP_111183803.1">
    <property type="nucleotide sequence ID" value="NZ_POUD01000250.1"/>
</dbReference>
<keyword evidence="7" id="KW-0862">Zinc</keyword>
<dbReference type="GO" id="GO:0046872">
    <property type="term" value="F:metal ion binding"/>
    <property type="evidence" value="ECO:0007669"/>
    <property type="project" value="UniProtKB-KW"/>
</dbReference>
<comment type="caution">
    <text evidence="11">The sequence shown here is derived from an EMBL/GenBank/DDBJ whole genome shotgun (WGS) entry which is preliminary data.</text>
</comment>
<dbReference type="GO" id="GO:0008235">
    <property type="term" value="F:metalloexopeptidase activity"/>
    <property type="evidence" value="ECO:0007669"/>
    <property type="project" value="InterPro"/>
</dbReference>
<evidence type="ECO:0000256" key="1">
    <source>
        <dbReference type="ARBA" id="ARBA00005957"/>
    </source>
</evidence>
<feature type="chain" id="PRO_5038621652" evidence="8">
    <location>
        <begin position="24"/>
        <end position="489"/>
    </location>
</feature>
<comment type="similarity">
    <text evidence="1">Belongs to the peptidase M28 family. M28A subfamily.</text>
</comment>
<dbReference type="InterPro" id="IPR003137">
    <property type="entry name" value="PA_domain"/>
</dbReference>
<dbReference type="OrthoDB" id="345880at2"/>
<keyword evidence="6" id="KW-0378">Hydrolase</keyword>
<evidence type="ECO:0000313" key="11">
    <source>
        <dbReference type="EMBL" id="PZG09195.1"/>
    </source>
</evidence>
<dbReference type="InterPro" id="IPR046450">
    <property type="entry name" value="PA_dom_sf"/>
</dbReference>
<dbReference type="GO" id="GO:0006508">
    <property type="term" value="P:proteolysis"/>
    <property type="evidence" value="ECO:0007669"/>
    <property type="project" value="UniProtKB-KW"/>
</dbReference>